<dbReference type="EMBL" id="LLXI01002248">
    <property type="protein sequence ID" value="PKY56621.1"/>
    <property type="molecule type" value="Genomic_DNA"/>
</dbReference>
<sequence>KRYRFYFGIFVPCNYHQSYDFSSEHIHICSVPSPYIMSFNRRGCVLHQKHIEIYHNIKNTIQSEPKFLNDKCSHATLLYDRWDSNVKKRIYSQRLGISYNTSYAAAGFRQTHIYNDRRMYRKKFDNFTPSHSGNSNTQKKQKSRFERACRSVFHNRGNNIRNRTPITNINDQLHRARQHRFLFLPSQYIYKPLQHVKHHKRMVLREAEHYKFPIPLISPRIQPGVITTIDNLPLPSGKIQGNVLTSTSDTHMSTTDSHPPPFKKGHTWSDKLGILIPTDLIPYVTEEPIYVSKRQEKLKGKKHEPGSKGWLDAFYARKYFQERVDAMKLYQDGLSARAKLWGTSTNSIEYRERMVKDLSTFQDHYHEKITTLTDRQLFLQDKIKQGKSVYKTNKQLVKLEKELAQFNIKYFSVIDEFASHYRYKGHTSDDTKELELRPNKRITPPSTGISRSHDHIKKARSAPLIKED</sequence>
<accession>A0A2I1HCK1</accession>
<keyword evidence="4" id="KW-1185">Reference proteome</keyword>
<organism evidence="3 4">
    <name type="scientific">Rhizophagus irregularis</name>
    <dbReference type="NCBI Taxonomy" id="588596"/>
    <lineage>
        <taxon>Eukaryota</taxon>
        <taxon>Fungi</taxon>
        <taxon>Fungi incertae sedis</taxon>
        <taxon>Mucoromycota</taxon>
        <taxon>Glomeromycotina</taxon>
        <taxon>Glomeromycetes</taxon>
        <taxon>Glomerales</taxon>
        <taxon>Glomeraceae</taxon>
        <taxon>Rhizophagus</taxon>
    </lineage>
</organism>
<feature type="compositionally biased region" description="Basic and acidic residues" evidence="1">
    <location>
        <begin position="428"/>
        <end position="438"/>
    </location>
</feature>
<dbReference type="VEuPathDB" id="FungiDB:FUN_025462"/>
<feature type="domain" description="DUF8211" evidence="2">
    <location>
        <begin position="74"/>
        <end position="214"/>
    </location>
</feature>
<reference evidence="3 4" key="1">
    <citation type="submission" date="2015-10" db="EMBL/GenBank/DDBJ databases">
        <title>Genome analyses suggest a sexual origin of heterokaryosis in a supposedly ancient asexual fungus.</title>
        <authorList>
            <person name="Ropars J."/>
            <person name="Sedzielewska K."/>
            <person name="Noel J."/>
            <person name="Charron P."/>
            <person name="Farinelli L."/>
            <person name="Marton T."/>
            <person name="Kruger M."/>
            <person name="Pelin A."/>
            <person name="Brachmann A."/>
            <person name="Corradi N."/>
        </authorList>
    </citation>
    <scope>NUCLEOTIDE SEQUENCE [LARGE SCALE GENOMIC DNA]</scope>
    <source>
        <strain evidence="3 4">A4</strain>
    </source>
</reference>
<name>A0A2I1HCK1_9GLOM</name>
<dbReference type="VEuPathDB" id="FungiDB:RhiirA1_491621"/>
<gene>
    <name evidence="3" type="ORF">RhiirA4_102480</name>
</gene>
<dbReference type="Pfam" id="PF26638">
    <property type="entry name" value="DUF8211"/>
    <property type="match status" value="1"/>
</dbReference>
<dbReference type="AlphaFoldDB" id="A0A2I1HCK1"/>
<evidence type="ECO:0000313" key="3">
    <source>
        <dbReference type="EMBL" id="PKY56621.1"/>
    </source>
</evidence>
<dbReference type="InterPro" id="IPR058524">
    <property type="entry name" value="DUF8211"/>
</dbReference>
<feature type="region of interest" description="Disordered" evidence="1">
    <location>
        <begin position="428"/>
        <end position="468"/>
    </location>
</feature>
<dbReference type="VEuPathDB" id="FungiDB:RhiirFUN_026467"/>
<protein>
    <recommendedName>
        <fullName evidence="2">DUF8211 domain-containing protein</fullName>
    </recommendedName>
</protein>
<proteinExistence type="predicted"/>
<evidence type="ECO:0000259" key="2">
    <source>
        <dbReference type="Pfam" id="PF26638"/>
    </source>
</evidence>
<dbReference type="Proteomes" id="UP000234323">
    <property type="component" value="Unassembled WGS sequence"/>
</dbReference>
<evidence type="ECO:0000313" key="4">
    <source>
        <dbReference type="Proteomes" id="UP000234323"/>
    </source>
</evidence>
<feature type="non-terminal residue" evidence="3">
    <location>
        <position position="1"/>
    </location>
</feature>
<comment type="caution">
    <text evidence="3">The sequence shown here is derived from an EMBL/GenBank/DDBJ whole genome shotgun (WGS) entry which is preliminary data.</text>
</comment>
<evidence type="ECO:0000256" key="1">
    <source>
        <dbReference type="SAM" id="MobiDB-lite"/>
    </source>
</evidence>